<keyword evidence="7" id="KW-1185">Reference proteome</keyword>
<evidence type="ECO:0000256" key="3">
    <source>
        <dbReference type="ARBA" id="ARBA00023242"/>
    </source>
</evidence>
<evidence type="ECO:0000313" key="6">
    <source>
        <dbReference type="EMBL" id="TRX92631.1"/>
    </source>
</evidence>
<dbReference type="Proteomes" id="UP000319160">
    <property type="component" value="Unassembled WGS sequence"/>
</dbReference>
<accession>A0A553HXG3</accession>
<evidence type="ECO:0000313" key="7">
    <source>
        <dbReference type="Proteomes" id="UP000319160"/>
    </source>
</evidence>
<dbReference type="STRING" id="2512241.A0A553HXG3"/>
<feature type="domain" description="Xylanolytic transcriptional activator regulatory" evidence="5">
    <location>
        <begin position="287"/>
        <end position="361"/>
    </location>
</feature>
<comment type="subcellular location">
    <subcellularLocation>
        <location evidence="1">Nucleus</location>
    </subcellularLocation>
</comment>
<evidence type="ECO:0000256" key="1">
    <source>
        <dbReference type="ARBA" id="ARBA00004123"/>
    </source>
</evidence>
<evidence type="ECO:0000259" key="5">
    <source>
        <dbReference type="SMART" id="SM00906"/>
    </source>
</evidence>
<evidence type="ECO:0000256" key="2">
    <source>
        <dbReference type="ARBA" id="ARBA00022723"/>
    </source>
</evidence>
<evidence type="ECO:0000256" key="4">
    <source>
        <dbReference type="SAM" id="MobiDB-lite"/>
    </source>
</evidence>
<keyword evidence="2" id="KW-0479">Metal-binding</keyword>
<dbReference type="GO" id="GO:0005634">
    <property type="term" value="C:nucleus"/>
    <property type="evidence" value="ECO:0007669"/>
    <property type="project" value="UniProtKB-SubCell"/>
</dbReference>
<dbReference type="OrthoDB" id="435881at2759"/>
<gene>
    <name evidence="6" type="ORF">FHL15_006558</name>
</gene>
<dbReference type="Pfam" id="PF04082">
    <property type="entry name" value="Fungal_trans"/>
    <property type="match status" value="1"/>
</dbReference>
<dbReference type="EMBL" id="VFLP01000035">
    <property type="protein sequence ID" value="TRX92631.1"/>
    <property type="molecule type" value="Genomic_DNA"/>
</dbReference>
<name>A0A553HXG3_9PEZI</name>
<sequence>MANPNLRAHIDEADSAKLPGDLDCGFPVSGRTPTRRHDLPSFASKKEKQDALLDRLRRLEGLIAELGPELQGDDHKNEVPSGKSTQTRNLSIGESQRGPGSKHYKVADLARVTHELGTLVKHIRQAVEDNDVESEPLEKRILKPSIRGVPFFWGSASQIQENLRPLPSQVPYIWETFVENVDPFIKVLHVPTMGRIIKEAKGKFNAMTRGTEALMFAISLAAVTSLQEEEARENFGEDRKTLVAKLRLGTEQALSLAGVLNTTDISTVQAFIIYLGIVNQDDGQRASWTLAGLLTRLAFGMGLHRDGSQFPNVSPFGAEIRRRVWYHLCFLDARVGDCQVFNVGITENLFDTKPPSNLNDADITPDMTALPESKNGYTDLTLCILRCKIWHFAREFRSSIAIEPFANKPTLIHQLKSLVEIRKSMAKELEQYLKPAENQFHLLIRTTISIELTRFDHIIHMANNFKSPDGGDEPEKPFALAIASLEHIFRLAEQSATAQWNWYLFGLIQWHTMSTILVRLSTSPWGPMSEVGWGFAKKAFVHLSEGMSRDPMRQPLPELMRSVAKHRELQIRTMQANPLWAGKLAKFGTMLYPISQLRDFSDGRDAFDTTAAEERISLEVQTPINQSEISSSNSIQSLSGSEGRDLWTDLTPSFLGTDESDDVPQVPLSKFIYDDLAMDQDYEQHLELFSFGDAYQGFANDQESWGHSLYSHLASNREETGWLAWDDVPRAEGVP</sequence>
<protein>
    <recommendedName>
        <fullName evidence="5">Xylanolytic transcriptional activator regulatory domain-containing protein</fullName>
    </recommendedName>
</protein>
<dbReference type="GO" id="GO:0008270">
    <property type="term" value="F:zinc ion binding"/>
    <property type="evidence" value="ECO:0007669"/>
    <property type="project" value="InterPro"/>
</dbReference>
<dbReference type="CDD" id="cd12148">
    <property type="entry name" value="fungal_TF_MHR"/>
    <property type="match status" value="1"/>
</dbReference>
<keyword evidence="3" id="KW-0539">Nucleus</keyword>
<dbReference type="SMART" id="SM00906">
    <property type="entry name" value="Fungal_trans"/>
    <property type="match status" value="1"/>
</dbReference>
<comment type="caution">
    <text evidence="6">The sequence shown here is derived from an EMBL/GenBank/DDBJ whole genome shotgun (WGS) entry which is preliminary data.</text>
</comment>
<feature type="region of interest" description="Disordered" evidence="4">
    <location>
        <begin position="67"/>
        <end position="103"/>
    </location>
</feature>
<proteinExistence type="predicted"/>
<dbReference type="PANTHER" id="PTHR31001:SF50">
    <property type="entry name" value="ZN(II)2CYS6 TRANSCRIPTION FACTOR (EUROFUNG)"/>
    <property type="match status" value="1"/>
</dbReference>
<dbReference type="AlphaFoldDB" id="A0A553HXG3"/>
<dbReference type="InterPro" id="IPR007219">
    <property type="entry name" value="XnlR_reg_dom"/>
</dbReference>
<organism evidence="6 7">
    <name type="scientific">Xylaria flabelliformis</name>
    <dbReference type="NCBI Taxonomy" id="2512241"/>
    <lineage>
        <taxon>Eukaryota</taxon>
        <taxon>Fungi</taxon>
        <taxon>Dikarya</taxon>
        <taxon>Ascomycota</taxon>
        <taxon>Pezizomycotina</taxon>
        <taxon>Sordariomycetes</taxon>
        <taxon>Xylariomycetidae</taxon>
        <taxon>Xylariales</taxon>
        <taxon>Xylariaceae</taxon>
        <taxon>Xylaria</taxon>
    </lineage>
</organism>
<dbReference type="InterPro" id="IPR050613">
    <property type="entry name" value="Sec_Metabolite_Reg"/>
</dbReference>
<dbReference type="PANTHER" id="PTHR31001">
    <property type="entry name" value="UNCHARACTERIZED TRANSCRIPTIONAL REGULATORY PROTEIN"/>
    <property type="match status" value="1"/>
</dbReference>
<dbReference type="GO" id="GO:0003677">
    <property type="term" value="F:DNA binding"/>
    <property type="evidence" value="ECO:0007669"/>
    <property type="project" value="InterPro"/>
</dbReference>
<dbReference type="GO" id="GO:0006351">
    <property type="term" value="P:DNA-templated transcription"/>
    <property type="evidence" value="ECO:0007669"/>
    <property type="project" value="InterPro"/>
</dbReference>
<reference evidence="7" key="1">
    <citation type="submission" date="2019-06" db="EMBL/GenBank/DDBJ databases">
        <title>Draft genome sequence of the griseofulvin-producing fungus Xylaria cubensis strain G536.</title>
        <authorList>
            <person name="Mead M.E."/>
            <person name="Raja H.A."/>
            <person name="Steenwyk J.L."/>
            <person name="Knowles S.L."/>
            <person name="Oberlies N.H."/>
            <person name="Rokas A."/>
        </authorList>
    </citation>
    <scope>NUCLEOTIDE SEQUENCE [LARGE SCALE GENOMIC DNA]</scope>
    <source>
        <strain evidence="7">G536</strain>
    </source>
</reference>
<feature type="compositionally biased region" description="Polar residues" evidence="4">
    <location>
        <begin position="82"/>
        <end position="94"/>
    </location>
</feature>